<gene>
    <name evidence="2" type="ORF">PLEPLA_LOCUS45665</name>
</gene>
<dbReference type="Proteomes" id="UP001153269">
    <property type="component" value="Unassembled WGS sequence"/>
</dbReference>
<dbReference type="AlphaFoldDB" id="A0A9N7VRE5"/>
<feature type="region of interest" description="Disordered" evidence="1">
    <location>
        <begin position="114"/>
        <end position="181"/>
    </location>
</feature>
<evidence type="ECO:0000313" key="2">
    <source>
        <dbReference type="EMBL" id="CAB1457837.1"/>
    </source>
</evidence>
<reference evidence="2" key="1">
    <citation type="submission" date="2020-03" db="EMBL/GenBank/DDBJ databases">
        <authorList>
            <person name="Weist P."/>
        </authorList>
    </citation>
    <scope>NUCLEOTIDE SEQUENCE</scope>
</reference>
<keyword evidence="3" id="KW-1185">Reference proteome</keyword>
<evidence type="ECO:0000313" key="3">
    <source>
        <dbReference type="Proteomes" id="UP001153269"/>
    </source>
</evidence>
<feature type="compositionally biased region" description="Polar residues" evidence="1">
    <location>
        <begin position="168"/>
        <end position="181"/>
    </location>
</feature>
<name>A0A9N7VRE5_PLEPL</name>
<evidence type="ECO:0000256" key="1">
    <source>
        <dbReference type="SAM" id="MobiDB-lite"/>
    </source>
</evidence>
<sequence>MDHWCKKDFPRTIDVPHQSLFCRTISKSAPVISLSSSGLSPQSHHTSLVGGGGAVAGGGVGGGGGGGGGGGRCAWPLLCNGLAAVTVLNGVATALAFVGPHFQWKHCEKNEHMRTGRAGGNLWNKKECSYSRKTRRREQKPTKPLKEKLQEHRNARNHPPVRDDRWMRTNSPVSGCSLPVS</sequence>
<accession>A0A9N7VRE5</accession>
<organism evidence="2 3">
    <name type="scientific">Pleuronectes platessa</name>
    <name type="common">European plaice</name>
    <dbReference type="NCBI Taxonomy" id="8262"/>
    <lineage>
        <taxon>Eukaryota</taxon>
        <taxon>Metazoa</taxon>
        <taxon>Chordata</taxon>
        <taxon>Craniata</taxon>
        <taxon>Vertebrata</taxon>
        <taxon>Euteleostomi</taxon>
        <taxon>Actinopterygii</taxon>
        <taxon>Neopterygii</taxon>
        <taxon>Teleostei</taxon>
        <taxon>Neoteleostei</taxon>
        <taxon>Acanthomorphata</taxon>
        <taxon>Carangaria</taxon>
        <taxon>Pleuronectiformes</taxon>
        <taxon>Pleuronectoidei</taxon>
        <taxon>Pleuronectidae</taxon>
        <taxon>Pleuronectes</taxon>
    </lineage>
</organism>
<proteinExistence type="predicted"/>
<dbReference type="EMBL" id="CADEAL010004359">
    <property type="protein sequence ID" value="CAB1457837.1"/>
    <property type="molecule type" value="Genomic_DNA"/>
</dbReference>
<protein>
    <submittedName>
        <fullName evidence="2">Uncharacterized protein</fullName>
    </submittedName>
</protein>
<feature type="compositionally biased region" description="Basic and acidic residues" evidence="1">
    <location>
        <begin position="139"/>
        <end position="167"/>
    </location>
</feature>
<comment type="caution">
    <text evidence="2">The sequence shown here is derived from an EMBL/GenBank/DDBJ whole genome shotgun (WGS) entry which is preliminary data.</text>
</comment>